<protein>
    <submittedName>
        <fullName evidence="1">Uncharacterized protein</fullName>
    </submittedName>
</protein>
<dbReference type="Proteomes" id="UP001482620">
    <property type="component" value="Unassembled WGS sequence"/>
</dbReference>
<sequence>MQMCLYSSKVKSSSWETIFSKSSEVVSPQELQCCRRLVQLCRDCLLVVYKFVSESRGSLMGLSPEWDDTSFPFAAGPTSTHGSPPAAVAAASSTSSSSVSSPLSSGLYLVQYPLHPVPMPLLTAFCWCHLFTIAMKA</sequence>
<organism evidence="1 2">
    <name type="scientific">Ilyodon furcidens</name>
    <name type="common">goldbreast splitfin</name>
    <dbReference type="NCBI Taxonomy" id="33524"/>
    <lineage>
        <taxon>Eukaryota</taxon>
        <taxon>Metazoa</taxon>
        <taxon>Chordata</taxon>
        <taxon>Craniata</taxon>
        <taxon>Vertebrata</taxon>
        <taxon>Euteleostomi</taxon>
        <taxon>Actinopterygii</taxon>
        <taxon>Neopterygii</taxon>
        <taxon>Teleostei</taxon>
        <taxon>Neoteleostei</taxon>
        <taxon>Acanthomorphata</taxon>
        <taxon>Ovalentaria</taxon>
        <taxon>Atherinomorphae</taxon>
        <taxon>Cyprinodontiformes</taxon>
        <taxon>Goodeidae</taxon>
        <taxon>Ilyodon</taxon>
    </lineage>
</organism>
<proteinExistence type="predicted"/>
<accession>A0ABV0VF02</accession>
<gene>
    <name evidence="1" type="ORF">ILYODFUR_018089</name>
</gene>
<reference evidence="1 2" key="1">
    <citation type="submission" date="2021-06" db="EMBL/GenBank/DDBJ databases">
        <authorList>
            <person name="Palmer J.M."/>
        </authorList>
    </citation>
    <scope>NUCLEOTIDE SEQUENCE [LARGE SCALE GENOMIC DNA]</scope>
    <source>
        <strain evidence="2">if_2019</strain>
        <tissue evidence="1">Muscle</tissue>
    </source>
</reference>
<dbReference type="EMBL" id="JAHRIQ010106008">
    <property type="protein sequence ID" value="MEQ2255841.1"/>
    <property type="molecule type" value="Genomic_DNA"/>
</dbReference>
<name>A0ABV0VF02_9TELE</name>
<evidence type="ECO:0000313" key="1">
    <source>
        <dbReference type="EMBL" id="MEQ2255841.1"/>
    </source>
</evidence>
<evidence type="ECO:0000313" key="2">
    <source>
        <dbReference type="Proteomes" id="UP001482620"/>
    </source>
</evidence>
<keyword evidence="2" id="KW-1185">Reference proteome</keyword>
<comment type="caution">
    <text evidence="1">The sequence shown here is derived from an EMBL/GenBank/DDBJ whole genome shotgun (WGS) entry which is preliminary data.</text>
</comment>